<dbReference type="InterPro" id="IPR028784">
    <property type="entry name" value="BBS1"/>
</dbReference>
<feature type="domain" description="Bardet-Biedl syndrome 1 N-terminal" evidence="1">
    <location>
        <begin position="5"/>
        <end position="274"/>
    </location>
</feature>
<reference evidence="2" key="1">
    <citation type="submission" date="2021-05" db="EMBL/GenBank/DDBJ databases">
        <title>A free-living protist that lacks canonical eukaryotic 1 DNA replication and segregation systems.</title>
        <authorList>
            <person name="Salas-Leiva D.E."/>
            <person name="Tromer E.C."/>
            <person name="Curtis B.A."/>
            <person name="Jerlstrom-Hultqvist J."/>
            <person name="Kolisko M."/>
            <person name="Yi Z."/>
            <person name="Salas-Leiva J.S."/>
            <person name="Gallot-Lavallee L."/>
            <person name="Kops G.J.P.L."/>
            <person name="Archibald J.M."/>
            <person name="Simpson A.G.B."/>
            <person name="Roger A.J."/>
        </authorList>
    </citation>
    <scope>NUCLEOTIDE SEQUENCE</scope>
    <source>
        <strain evidence="2">BICM</strain>
    </source>
</reference>
<dbReference type="Proteomes" id="UP000717585">
    <property type="component" value="Unassembled WGS sequence"/>
</dbReference>
<dbReference type="GO" id="GO:0034464">
    <property type="term" value="C:BBSome"/>
    <property type="evidence" value="ECO:0007669"/>
    <property type="project" value="InterPro"/>
</dbReference>
<organism evidence="2 3">
    <name type="scientific">Carpediemonas membranifera</name>
    <dbReference type="NCBI Taxonomy" id="201153"/>
    <lineage>
        <taxon>Eukaryota</taxon>
        <taxon>Metamonada</taxon>
        <taxon>Carpediemonas-like organisms</taxon>
        <taxon>Carpediemonas</taxon>
    </lineage>
</organism>
<dbReference type="Pfam" id="PF14779">
    <property type="entry name" value="BBS1"/>
    <property type="match status" value="1"/>
</dbReference>
<accession>A0A8J6AT07</accession>
<evidence type="ECO:0000313" key="2">
    <source>
        <dbReference type="EMBL" id="KAG9390735.1"/>
    </source>
</evidence>
<evidence type="ECO:0000259" key="1">
    <source>
        <dbReference type="Pfam" id="PF14779"/>
    </source>
</evidence>
<dbReference type="GO" id="GO:1905515">
    <property type="term" value="P:non-motile cilium assembly"/>
    <property type="evidence" value="ECO:0007669"/>
    <property type="project" value="InterPro"/>
</dbReference>
<dbReference type="InterPro" id="IPR032728">
    <property type="entry name" value="BBS1_N"/>
</dbReference>
<evidence type="ECO:0000313" key="3">
    <source>
        <dbReference type="Proteomes" id="UP000717585"/>
    </source>
</evidence>
<keyword evidence="3" id="KW-1185">Reference proteome</keyword>
<dbReference type="GO" id="GO:0061512">
    <property type="term" value="P:protein localization to cilium"/>
    <property type="evidence" value="ECO:0007669"/>
    <property type="project" value="TreeGrafter"/>
</dbReference>
<dbReference type="PANTHER" id="PTHR20870:SF0">
    <property type="entry name" value="BARDET-BIEDL SYNDROME 1 PROTEIN"/>
    <property type="match status" value="1"/>
</dbReference>
<sequence>MTPFLDAFYDPIENLDAISSCIESADLYGDGDHRLLIASRNRTLRVYRGAKVVAEHEILGTPSGVVSFRLEGVDKSRSLAIAIAAGTAIFVYKPVKGVLKPHSKFCLPPFQPTEQEQDIWRRLVGGGLTMLEGCQELVDLRNSGSSISPQGESMLTAPQHATDTTTMFDAVPDGQTLDNSRRGIVTAHPDGIARSVPVITAITVLPATINEHEPLGQIIVATEGGDVYLLGPSCRETDIHYKLKSVPIRLHVTGTRAVAFRVTVPCRDRAIYSITEQGISANVIRAEADIVDVVRIRNKIFVATADSTLSVYSARGRREAQYKTAAPIVAIEHFDAASVEGFLLCLASGEVRMFRGAEPIATMQLANPVKGIRMVPFARESHCLVSVTDTGALDIKILHRSADLGSMGSIVESDPQDVPLGIIDDTTALRSAYTREKDLEAASKMYFGFQTDLLQLKLAALSTRVKARKQTEDTMAGVKPQVGLRTTIEGFGPSFLVRVHVSARKPLRGLSLCTVCHGPDGMATARPPLAIKDPLLPISVLLPGIDTVLEVRVAVGSGDGVVGMLVFTVSDRAGKVLGRSELLTPEIDEFVAQM</sequence>
<protein>
    <submittedName>
        <fullName evidence="2">Ciliary BBSome complex subunit 1</fullName>
    </submittedName>
</protein>
<dbReference type="AlphaFoldDB" id="A0A8J6AT07"/>
<dbReference type="PANTHER" id="PTHR20870">
    <property type="entry name" value="BARDET-BIEDL SYNDROME 1 PROTEIN"/>
    <property type="match status" value="1"/>
</dbReference>
<proteinExistence type="predicted"/>
<dbReference type="GO" id="GO:0005113">
    <property type="term" value="F:patched binding"/>
    <property type="evidence" value="ECO:0007669"/>
    <property type="project" value="TreeGrafter"/>
</dbReference>
<comment type="caution">
    <text evidence="2">The sequence shown here is derived from an EMBL/GenBank/DDBJ whole genome shotgun (WGS) entry which is preliminary data.</text>
</comment>
<dbReference type="EMBL" id="JAHDYR010000062">
    <property type="protein sequence ID" value="KAG9390735.1"/>
    <property type="molecule type" value="Genomic_DNA"/>
</dbReference>
<dbReference type="GO" id="GO:0005815">
    <property type="term" value="C:microtubule organizing center"/>
    <property type="evidence" value="ECO:0007669"/>
    <property type="project" value="TreeGrafter"/>
</dbReference>
<name>A0A8J6AT07_9EUKA</name>
<dbReference type="GO" id="GO:0005930">
    <property type="term" value="C:axoneme"/>
    <property type="evidence" value="ECO:0007669"/>
    <property type="project" value="TreeGrafter"/>
</dbReference>
<dbReference type="OrthoDB" id="10259809at2759"/>
<dbReference type="GO" id="GO:0005119">
    <property type="term" value="F:smoothened binding"/>
    <property type="evidence" value="ECO:0007669"/>
    <property type="project" value="TreeGrafter"/>
</dbReference>
<gene>
    <name evidence="2" type="ORF">J8273_6988</name>
</gene>